<gene>
    <name evidence="3" type="ORF">NF867_13975</name>
</gene>
<sequence>MKLRFTKIALFIVLLIFGFQLWSQSGRVKSETPSADEITLTEEKGTKSSKGNLLGIQPYLYPSDYANEKTFYNKLSGYLKEAQKKDWLTDNTIVVFPEYIGTWLVASNEKSSVYSASTVTDAMTTIILTHPLNFVKNYFSAPANDKAKYAVFAMKSEEMAGIYERCFSQLAKEYNVTIVGGSIVLPEPIVHNGHLRITKGSLYNVCGIFTPNGELKSPLVKKTFPVDEEKAFTCSGRVENIPVFQTDAGKLGVVICADSWYPKVYETLKQQKADLIAIPSYSAPNNIWSSIWQGYNGGATPSDINKNDLNEITERDAWLKYSMGGRAARAGISNGINVFLRGKLWDLGSDGSTIYLKNDTLGNSSNKNGASIVNIWL</sequence>
<dbReference type="Gene3D" id="3.60.110.10">
    <property type="entry name" value="Carbon-nitrogen hydrolase"/>
    <property type="match status" value="1"/>
</dbReference>
<evidence type="ECO:0000313" key="4">
    <source>
        <dbReference type="Proteomes" id="UP001155182"/>
    </source>
</evidence>
<feature type="domain" description="CN hydrolase" evidence="2">
    <location>
        <begin position="114"/>
        <end position="377"/>
    </location>
</feature>
<comment type="caution">
    <text evidence="3">The sequence shown here is derived from an EMBL/GenBank/DDBJ whole genome shotgun (WGS) entry which is preliminary data.</text>
</comment>
<dbReference type="GO" id="GO:0016811">
    <property type="term" value="F:hydrolase activity, acting on carbon-nitrogen (but not peptide) bonds, in linear amides"/>
    <property type="evidence" value="ECO:0007669"/>
    <property type="project" value="TreeGrafter"/>
</dbReference>
<dbReference type="Pfam" id="PF00795">
    <property type="entry name" value="CN_hydrolase"/>
    <property type="match status" value="1"/>
</dbReference>
<dbReference type="CDD" id="cd07197">
    <property type="entry name" value="nitrilase"/>
    <property type="match status" value="1"/>
</dbReference>
<organism evidence="3 4">
    <name type="scientific">Solitalea agri</name>
    <dbReference type="NCBI Taxonomy" id="2953739"/>
    <lineage>
        <taxon>Bacteria</taxon>
        <taxon>Pseudomonadati</taxon>
        <taxon>Bacteroidota</taxon>
        <taxon>Sphingobacteriia</taxon>
        <taxon>Sphingobacteriales</taxon>
        <taxon>Sphingobacteriaceae</taxon>
        <taxon>Solitalea</taxon>
    </lineage>
</organism>
<evidence type="ECO:0000256" key="1">
    <source>
        <dbReference type="ARBA" id="ARBA00022801"/>
    </source>
</evidence>
<dbReference type="EMBL" id="JAMWYS010000050">
    <property type="protein sequence ID" value="MCO4293969.1"/>
    <property type="molecule type" value="Genomic_DNA"/>
</dbReference>
<protein>
    <submittedName>
        <fullName evidence="3">Carbon-nitrogen hydrolase family protein</fullName>
    </submittedName>
</protein>
<keyword evidence="1 3" id="KW-0378">Hydrolase</keyword>
<dbReference type="Proteomes" id="UP001155182">
    <property type="component" value="Unassembled WGS sequence"/>
</dbReference>
<evidence type="ECO:0000313" key="3">
    <source>
        <dbReference type="EMBL" id="MCO4293969.1"/>
    </source>
</evidence>
<keyword evidence="4" id="KW-1185">Reference proteome</keyword>
<dbReference type="RefSeq" id="WP_252588721.1">
    <property type="nucleotide sequence ID" value="NZ_JAMWYS010000050.1"/>
</dbReference>
<evidence type="ECO:0000259" key="2">
    <source>
        <dbReference type="PROSITE" id="PS50263"/>
    </source>
</evidence>
<dbReference type="PANTHER" id="PTHR43674:SF13">
    <property type="entry name" value="CN HYDROLASE DOMAIN-CONTAINING PROTEIN"/>
    <property type="match status" value="1"/>
</dbReference>
<reference evidence="3" key="1">
    <citation type="submission" date="2022-06" db="EMBL/GenBank/DDBJ databases">
        <title>Solitalea sp. MAHUQ-68 isolated from rhizospheric soil.</title>
        <authorList>
            <person name="Huq M.A."/>
        </authorList>
    </citation>
    <scope>NUCLEOTIDE SEQUENCE</scope>
    <source>
        <strain evidence="3">MAHUQ-68</strain>
    </source>
</reference>
<name>A0A9X2F395_9SPHI</name>
<dbReference type="InterPro" id="IPR003010">
    <property type="entry name" value="C-N_Hydrolase"/>
</dbReference>
<dbReference type="InterPro" id="IPR036526">
    <property type="entry name" value="C-N_Hydrolase_sf"/>
</dbReference>
<dbReference type="SUPFAM" id="SSF56317">
    <property type="entry name" value="Carbon-nitrogen hydrolase"/>
    <property type="match status" value="1"/>
</dbReference>
<accession>A0A9X2F395</accession>
<proteinExistence type="predicted"/>
<dbReference type="AlphaFoldDB" id="A0A9X2F395"/>
<dbReference type="PANTHER" id="PTHR43674">
    <property type="entry name" value="NITRILASE C965.09-RELATED"/>
    <property type="match status" value="1"/>
</dbReference>
<dbReference type="InterPro" id="IPR050345">
    <property type="entry name" value="Aliph_Amidase/BUP"/>
</dbReference>
<dbReference type="PROSITE" id="PS50263">
    <property type="entry name" value="CN_HYDROLASE"/>
    <property type="match status" value="1"/>
</dbReference>